<evidence type="ECO:0000313" key="5">
    <source>
        <dbReference type="Proteomes" id="UP001595921"/>
    </source>
</evidence>
<proteinExistence type="inferred from homology"/>
<dbReference type="RefSeq" id="WP_267624489.1">
    <property type="nucleotide sequence ID" value="NZ_JAODIW010000008.1"/>
</dbReference>
<organism evidence="4 5">
    <name type="scientific">Halobium salinum</name>
    <dbReference type="NCBI Taxonomy" id="1364940"/>
    <lineage>
        <taxon>Archaea</taxon>
        <taxon>Methanobacteriati</taxon>
        <taxon>Methanobacteriota</taxon>
        <taxon>Stenosarchaea group</taxon>
        <taxon>Halobacteria</taxon>
        <taxon>Halobacteriales</taxon>
        <taxon>Haloferacaceae</taxon>
        <taxon>Halobium</taxon>
    </lineage>
</organism>
<comment type="similarity">
    <text evidence="1">Belongs to the GSP E family.</text>
</comment>
<evidence type="ECO:0000313" key="4">
    <source>
        <dbReference type="EMBL" id="MFC4358642.1"/>
    </source>
</evidence>
<dbReference type="InterPro" id="IPR001482">
    <property type="entry name" value="T2SS/T4SS_dom"/>
</dbReference>
<sequence>MPDAVRGTGSVNTAADPVGRVPPPAPPDSADAWYAPDVRAQYAVHPGVVATVRETTTGFAYEVREPSLGADHEAELERVREHFADVRRRRPLTREGTAERAAAGLQSKYRRALDRLVDATPAARRRLDYYALRDLRLLGELTPLALDDAIEVVDGDGGGPPRGPTTPGTDDDSEAGIGTNVGDGPSVDDGPSVVGDADRLLVHTADYAPAVTDYAADAEGVERVAGERLARYTVEFAGFGVDVVVYREHLLGNDRFATKYAVLEPDLLPGDRELVEVCKERVWETNVADVVDDRRAFVAEHARTFLSRQLTARNTRAWVDATAYRLRSALAEYDLAVPPVGSRYAADRLDDLVYYVLRDYVGEGILTVPIRDPHLEDVEANRVGERVKVVPRGEVVDRSGEEERRVSVPEGRVPTNLAFDDETTFVNVVTQLAASDGTELNASTPSAKVNLDPPGVDETVRCAVALPVISEGGPHVSIRKQSPEAMTPVDLVKRGSLSTELVALLWMVYEHHGVVLFSGPTGAGKTTLMNAHLPFVPFDDRPISIDEGSREVQLPHETAVSLTTRDHESEYKRVTMADLMTQTNYLNPDVEVIAEINTPESFRTFGETLNTGHGVVGTTHAEDVETLVNRVVEQGLPAYLLCELDLVVFPRHVDGERYVGEIVEFLSPEAYEEASGEHGVVQKGGTDVHWNRVAWRDTGGEFRLDYDHPDLGDDSRRCGLRTFHRIATLTDRAVADVEREFHRKHRYVEYLVDDDVSDVDDLFAFLAGLRTDEAATVERIAHRRAVAAEHSGGGPADATEASKTTAAVDAPDGSVAADGGGPS</sequence>
<keyword evidence="5" id="KW-1185">Reference proteome</keyword>
<dbReference type="AlphaFoldDB" id="A0ABD5PCP2"/>
<dbReference type="Gene3D" id="3.30.450.380">
    <property type="match status" value="2"/>
</dbReference>
<dbReference type="Pfam" id="PF00437">
    <property type="entry name" value="T2SSE"/>
    <property type="match status" value="1"/>
</dbReference>
<evidence type="ECO:0000259" key="3">
    <source>
        <dbReference type="Pfam" id="PF00437"/>
    </source>
</evidence>
<accession>A0ABD5PCP2</accession>
<reference evidence="4 5" key="1">
    <citation type="journal article" date="2019" name="Int. J. Syst. Evol. Microbiol.">
        <title>The Global Catalogue of Microorganisms (GCM) 10K type strain sequencing project: providing services to taxonomists for standard genome sequencing and annotation.</title>
        <authorList>
            <consortium name="The Broad Institute Genomics Platform"/>
            <consortium name="The Broad Institute Genome Sequencing Center for Infectious Disease"/>
            <person name="Wu L."/>
            <person name="Ma J."/>
        </authorList>
    </citation>
    <scope>NUCLEOTIDE SEQUENCE [LARGE SCALE GENOMIC DNA]</scope>
    <source>
        <strain evidence="4 5">CGMCC 1.12553</strain>
    </source>
</reference>
<dbReference type="InterPro" id="IPR027417">
    <property type="entry name" value="P-loop_NTPase"/>
</dbReference>
<feature type="region of interest" description="Disordered" evidence="2">
    <location>
        <begin position="787"/>
        <end position="823"/>
    </location>
</feature>
<dbReference type="Gene3D" id="3.40.50.300">
    <property type="entry name" value="P-loop containing nucleotide triphosphate hydrolases"/>
    <property type="match status" value="1"/>
</dbReference>
<dbReference type="SUPFAM" id="SSF52540">
    <property type="entry name" value="P-loop containing nucleoside triphosphate hydrolases"/>
    <property type="match status" value="1"/>
</dbReference>
<protein>
    <submittedName>
        <fullName evidence="4">ATPase, T2SS/T4P/T4SS family</fullName>
    </submittedName>
</protein>
<dbReference type="EMBL" id="JBHSDS010000006">
    <property type="protein sequence ID" value="MFC4358642.1"/>
    <property type="molecule type" value="Genomic_DNA"/>
</dbReference>
<gene>
    <name evidence="4" type="ORF">ACFO0N_11895</name>
</gene>
<feature type="region of interest" description="Disordered" evidence="2">
    <location>
        <begin position="152"/>
        <end position="192"/>
    </location>
</feature>
<comment type="caution">
    <text evidence="4">The sequence shown here is derived from an EMBL/GenBank/DDBJ whole genome shotgun (WGS) entry which is preliminary data.</text>
</comment>
<evidence type="ECO:0000256" key="1">
    <source>
        <dbReference type="ARBA" id="ARBA00006611"/>
    </source>
</evidence>
<feature type="region of interest" description="Disordered" evidence="2">
    <location>
        <begin position="1"/>
        <end position="28"/>
    </location>
</feature>
<name>A0ABD5PCP2_9EURY</name>
<dbReference type="PANTHER" id="PTHR30486:SF14">
    <property type="entry name" value="FLAGELLA ACCESSORY PROTEIN I"/>
    <property type="match status" value="1"/>
</dbReference>
<feature type="domain" description="Bacterial type II secretion system protein E" evidence="3">
    <location>
        <begin position="460"/>
        <end position="643"/>
    </location>
</feature>
<dbReference type="PANTHER" id="PTHR30486">
    <property type="entry name" value="TWITCHING MOTILITY PROTEIN PILT"/>
    <property type="match status" value="1"/>
</dbReference>
<dbReference type="InterPro" id="IPR050921">
    <property type="entry name" value="T4SS_GSP_E_ATPase"/>
</dbReference>
<dbReference type="Proteomes" id="UP001595921">
    <property type="component" value="Unassembled WGS sequence"/>
</dbReference>
<evidence type="ECO:0000256" key="2">
    <source>
        <dbReference type="SAM" id="MobiDB-lite"/>
    </source>
</evidence>